<evidence type="ECO:0000256" key="1">
    <source>
        <dbReference type="ARBA" id="ARBA00004141"/>
    </source>
</evidence>
<keyword evidence="6 7" id="KW-0472">Membrane</keyword>
<dbReference type="PANTHER" id="PTHR30576">
    <property type="entry name" value="COLANIC BIOSYNTHESIS UDP-GLUCOSE LIPID CARRIER TRANSFERASE"/>
    <property type="match status" value="1"/>
</dbReference>
<keyword evidence="10" id="KW-1185">Reference proteome</keyword>
<evidence type="ECO:0000256" key="6">
    <source>
        <dbReference type="ARBA" id="ARBA00023136"/>
    </source>
</evidence>
<dbReference type="RefSeq" id="WP_062121827.1">
    <property type="nucleotide sequence ID" value="NZ_BAZW01000001.1"/>
</dbReference>
<dbReference type="Proteomes" id="UP000032900">
    <property type="component" value="Unassembled WGS sequence"/>
</dbReference>
<name>A0A0E9LRU0_9BACT</name>
<comment type="subcellular location">
    <subcellularLocation>
        <location evidence="1">Membrane</location>
        <topology evidence="1">Multi-pass membrane protein</topology>
    </subcellularLocation>
</comment>
<sequence length="464" mass="53219">MLKEKARAINTVLTMVDVILAIISFNLALFIEFGRISVLHHKDSVILQLLIVIYWTLLSNGLGTNIMYRSRPYSMVLFNCLGLSVVGTLFLVISAWAFNLFYLGIQLFGVFVVLNLIFTFSFKTLVYQFLKKARKKGLNYLNMVIIGDHTANAFVRQLVKHPEWGYRITAVIGDAALEKDCADVAPLLPANTDIEQLLRDKTVDEIIICKEDINPHQLESLVQICSEVGVVFRMYSPFFNMLANKTHMHYFGTTPLLTISNTPMNYLALKAKHFFDAVFSGLVLIGLSPVFLGIALAIKLDSKGPVFFSQKRVGLRGRRFQVLKFRTMVVNAEELRQQLLERNEMDGPVFKIADDPRITRVGRFLRKTSLDELPQFFNVLMGEMSVVGPRPPLPDEVRVYERWQLRRLSMKPGITCIWQVSGRNDIPFEEWMKMDLEYIDNWSLKLDFVLFLKTIRTMLRGDGR</sequence>
<accession>A0A0E9LRU0</accession>
<dbReference type="Pfam" id="PF13727">
    <property type="entry name" value="CoA_binding_3"/>
    <property type="match status" value="1"/>
</dbReference>
<evidence type="ECO:0000313" key="10">
    <source>
        <dbReference type="Proteomes" id="UP000032900"/>
    </source>
</evidence>
<dbReference type="InterPro" id="IPR003362">
    <property type="entry name" value="Bact_transf"/>
</dbReference>
<dbReference type="GO" id="GO:0016780">
    <property type="term" value="F:phosphotransferase activity, for other substituted phosphate groups"/>
    <property type="evidence" value="ECO:0007669"/>
    <property type="project" value="TreeGrafter"/>
</dbReference>
<feature type="domain" description="Bacterial sugar transferase" evidence="8">
    <location>
        <begin position="272"/>
        <end position="459"/>
    </location>
</feature>
<dbReference type="EMBL" id="BAZW01000001">
    <property type="protein sequence ID" value="GAO27954.1"/>
    <property type="molecule type" value="Genomic_DNA"/>
</dbReference>
<organism evidence="9 10">
    <name type="scientific">Geofilum rubicundum JCM 15548</name>
    <dbReference type="NCBI Taxonomy" id="1236989"/>
    <lineage>
        <taxon>Bacteria</taxon>
        <taxon>Pseudomonadati</taxon>
        <taxon>Bacteroidota</taxon>
        <taxon>Bacteroidia</taxon>
        <taxon>Marinilabiliales</taxon>
        <taxon>Marinilabiliaceae</taxon>
        <taxon>Geofilum</taxon>
    </lineage>
</organism>
<comment type="caution">
    <text evidence="9">The sequence shown here is derived from an EMBL/GenBank/DDBJ whole genome shotgun (WGS) entry which is preliminary data.</text>
</comment>
<gene>
    <name evidence="9" type="ORF">JCM15548_2</name>
</gene>
<feature type="transmembrane region" description="Helical" evidence="7">
    <location>
        <begin position="104"/>
        <end position="126"/>
    </location>
</feature>
<dbReference type="NCBIfam" id="TIGR03025">
    <property type="entry name" value="EPS_sugtrans"/>
    <property type="match status" value="1"/>
</dbReference>
<dbReference type="STRING" id="1236989.JCM15548_2"/>
<evidence type="ECO:0000256" key="7">
    <source>
        <dbReference type="SAM" id="Phobius"/>
    </source>
</evidence>
<evidence type="ECO:0000256" key="5">
    <source>
        <dbReference type="ARBA" id="ARBA00022989"/>
    </source>
</evidence>
<evidence type="ECO:0000313" key="9">
    <source>
        <dbReference type="EMBL" id="GAO27954.1"/>
    </source>
</evidence>
<protein>
    <submittedName>
        <fullName evidence="9">Undecaprenyl-phosphate galactosephosphotransferase</fullName>
    </submittedName>
</protein>
<evidence type="ECO:0000256" key="4">
    <source>
        <dbReference type="ARBA" id="ARBA00022692"/>
    </source>
</evidence>
<dbReference type="PANTHER" id="PTHR30576:SF10">
    <property type="entry name" value="SLL5057 PROTEIN"/>
    <property type="match status" value="1"/>
</dbReference>
<feature type="transmembrane region" description="Helical" evidence="7">
    <location>
        <begin position="12"/>
        <end position="33"/>
    </location>
</feature>
<keyword evidence="3 9" id="KW-0808">Transferase</keyword>
<proteinExistence type="inferred from homology"/>
<dbReference type="Pfam" id="PF02397">
    <property type="entry name" value="Bac_transf"/>
    <property type="match status" value="1"/>
</dbReference>
<dbReference type="AlphaFoldDB" id="A0A0E9LRU0"/>
<dbReference type="GO" id="GO:0016020">
    <property type="term" value="C:membrane"/>
    <property type="evidence" value="ECO:0007669"/>
    <property type="project" value="UniProtKB-SubCell"/>
</dbReference>
<keyword evidence="4 7" id="KW-0812">Transmembrane</keyword>
<feature type="transmembrane region" description="Helical" evidence="7">
    <location>
        <begin position="45"/>
        <end position="63"/>
    </location>
</feature>
<feature type="transmembrane region" description="Helical" evidence="7">
    <location>
        <begin position="75"/>
        <end position="98"/>
    </location>
</feature>
<evidence type="ECO:0000256" key="3">
    <source>
        <dbReference type="ARBA" id="ARBA00022679"/>
    </source>
</evidence>
<evidence type="ECO:0000256" key="2">
    <source>
        <dbReference type="ARBA" id="ARBA00006464"/>
    </source>
</evidence>
<dbReference type="OrthoDB" id="9808602at2"/>
<dbReference type="Gene3D" id="3.40.50.720">
    <property type="entry name" value="NAD(P)-binding Rossmann-like Domain"/>
    <property type="match status" value="1"/>
</dbReference>
<comment type="similarity">
    <text evidence="2">Belongs to the bacterial sugar transferase family.</text>
</comment>
<keyword evidence="5 7" id="KW-1133">Transmembrane helix</keyword>
<feature type="transmembrane region" description="Helical" evidence="7">
    <location>
        <begin position="274"/>
        <end position="298"/>
    </location>
</feature>
<dbReference type="InterPro" id="IPR017475">
    <property type="entry name" value="EPS_sugar_tfrase"/>
</dbReference>
<evidence type="ECO:0000259" key="8">
    <source>
        <dbReference type="Pfam" id="PF02397"/>
    </source>
</evidence>
<reference evidence="9 10" key="1">
    <citation type="journal article" date="2015" name="Microbes Environ.">
        <title>Distribution and evolution of nitrogen fixation genes in the phylum bacteroidetes.</title>
        <authorList>
            <person name="Inoue J."/>
            <person name="Oshima K."/>
            <person name="Suda W."/>
            <person name="Sakamoto M."/>
            <person name="Iino T."/>
            <person name="Noda S."/>
            <person name="Hongoh Y."/>
            <person name="Hattori M."/>
            <person name="Ohkuma M."/>
        </authorList>
    </citation>
    <scope>NUCLEOTIDE SEQUENCE [LARGE SCALE GENOMIC DNA]</scope>
    <source>
        <strain evidence="9">JCM 15548</strain>
    </source>
</reference>